<dbReference type="GO" id="GO:0032259">
    <property type="term" value="P:methylation"/>
    <property type="evidence" value="ECO:0007669"/>
    <property type="project" value="UniProtKB-KW"/>
</dbReference>
<evidence type="ECO:0000256" key="1">
    <source>
        <dbReference type="ARBA" id="ARBA00001286"/>
    </source>
</evidence>
<feature type="active site" description="Nucleophile; methyl group acceptor" evidence="9">
    <location>
        <position position="108"/>
    </location>
</feature>
<comment type="miscellaneous">
    <text evidence="9">This enzyme catalyzes only one turnover and therefore is not strictly catalytic. According to one definition, an enzyme is a biocatalyst that acts repeatedly and over many reaction cycles.</text>
</comment>
<evidence type="ECO:0000256" key="8">
    <source>
        <dbReference type="ARBA" id="ARBA00049348"/>
    </source>
</evidence>
<dbReference type="Proteomes" id="UP000319771">
    <property type="component" value="Unassembled WGS sequence"/>
</dbReference>
<evidence type="ECO:0000313" key="12">
    <source>
        <dbReference type="Proteomes" id="UP000319771"/>
    </source>
</evidence>
<dbReference type="Pfam" id="PF01035">
    <property type="entry name" value="DNA_binding_1"/>
    <property type="match status" value="1"/>
</dbReference>
<name>A0A538TY13_UNCEI</name>
<comment type="catalytic activity">
    <reaction evidence="8 9">
        <text>a 6-O-methyl-2'-deoxyguanosine in DNA + L-cysteinyl-[protein] = S-methyl-L-cysteinyl-[protein] + a 2'-deoxyguanosine in DNA</text>
        <dbReference type="Rhea" id="RHEA:24000"/>
        <dbReference type="Rhea" id="RHEA-COMP:10131"/>
        <dbReference type="Rhea" id="RHEA-COMP:10132"/>
        <dbReference type="Rhea" id="RHEA-COMP:11367"/>
        <dbReference type="Rhea" id="RHEA-COMP:11368"/>
        <dbReference type="ChEBI" id="CHEBI:29950"/>
        <dbReference type="ChEBI" id="CHEBI:82612"/>
        <dbReference type="ChEBI" id="CHEBI:85445"/>
        <dbReference type="ChEBI" id="CHEBI:85448"/>
        <dbReference type="EC" id="2.1.1.63"/>
    </reaction>
</comment>
<dbReference type="AlphaFoldDB" id="A0A538TY13"/>
<dbReference type="PANTHER" id="PTHR10815">
    <property type="entry name" value="METHYLATED-DNA--PROTEIN-CYSTEINE METHYLTRANSFERASE"/>
    <property type="match status" value="1"/>
</dbReference>
<dbReference type="InterPro" id="IPR023546">
    <property type="entry name" value="MGMT"/>
</dbReference>
<gene>
    <name evidence="11" type="ORF">E6K81_16570</name>
</gene>
<dbReference type="CDD" id="cd06445">
    <property type="entry name" value="ATase"/>
    <property type="match status" value="1"/>
</dbReference>
<keyword evidence="7 9" id="KW-0234">DNA repair</keyword>
<evidence type="ECO:0000256" key="4">
    <source>
        <dbReference type="ARBA" id="ARBA00022603"/>
    </source>
</evidence>
<evidence type="ECO:0000256" key="9">
    <source>
        <dbReference type="HAMAP-Rule" id="MF_00772"/>
    </source>
</evidence>
<evidence type="ECO:0000259" key="10">
    <source>
        <dbReference type="Pfam" id="PF01035"/>
    </source>
</evidence>
<dbReference type="PANTHER" id="PTHR10815:SF5">
    <property type="entry name" value="METHYLATED-DNA--PROTEIN-CYSTEINE METHYLTRANSFERASE"/>
    <property type="match status" value="1"/>
</dbReference>
<comment type="similarity">
    <text evidence="2 9">Belongs to the MGMT family.</text>
</comment>
<dbReference type="InterPro" id="IPR036388">
    <property type="entry name" value="WH-like_DNA-bd_sf"/>
</dbReference>
<dbReference type="PROSITE" id="PS00374">
    <property type="entry name" value="MGMT"/>
    <property type="match status" value="1"/>
</dbReference>
<dbReference type="InterPro" id="IPR001497">
    <property type="entry name" value="MethylDNA_cys_MeTrfase_AS"/>
</dbReference>
<dbReference type="GO" id="GO:0006307">
    <property type="term" value="P:DNA alkylation repair"/>
    <property type="evidence" value="ECO:0007669"/>
    <property type="project" value="UniProtKB-UniRule"/>
</dbReference>
<evidence type="ECO:0000256" key="2">
    <source>
        <dbReference type="ARBA" id="ARBA00008711"/>
    </source>
</evidence>
<dbReference type="EC" id="2.1.1.63" evidence="9"/>
<dbReference type="Gene3D" id="1.10.10.10">
    <property type="entry name" value="Winged helix-like DNA-binding domain superfamily/Winged helix DNA-binding domain"/>
    <property type="match status" value="1"/>
</dbReference>
<comment type="function">
    <text evidence="9">Involved in the cellular defense against the biological effects of O6-methylguanine (O6-MeG) and O4-methylthymine (O4-MeT) in DNA. Repairs the methylated nucleobase in DNA by stoichiometrically transferring the methyl group to a cysteine residue in the enzyme. This is a suicide reaction: the enzyme is irreversibly inactivated.</text>
</comment>
<dbReference type="InterPro" id="IPR036631">
    <property type="entry name" value="MGMT_N_sf"/>
</dbReference>
<dbReference type="HAMAP" id="MF_00772">
    <property type="entry name" value="OGT"/>
    <property type="match status" value="1"/>
</dbReference>
<feature type="domain" description="Methylated-DNA-[protein]-cysteine S-methyltransferase DNA binding" evidence="10">
    <location>
        <begin position="57"/>
        <end position="136"/>
    </location>
</feature>
<evidence type="ECO:0000256" key="6">
    <source>
        <dbReference type="ARBA" id="ARBA00022763"/>
    </source>
</evidence>
<proteinExistence type="inferred from homology"/>
<reference evidence="11 12" key="1">
    <citation type="journal article" date="2019" name="Nat. Microbiol.">
        <title>Mediterranean grassland soil C-N compound turnover is dependent on rainfall and depth, and is mediated by genomically divergent microorganisms.</title>
        <authorList>
            <person name="Diamond S."/>
            <person name="Andeer P.F."/>
            <person name="Li Z."/>
            <person name="Crits-Christoph A."/>
            <person name="Burstein D."/>
            <person name="Anantharaman K."/>
            <person name="Lane K.R."/>
            <person name="Thomas B.C."/>
            <person name="Pan C."/>
            <person name="Northen T.R."/>
            <person name="Banfield J.F."/>
        </authorList>
    </citation>
    <scope>NUCLEOTIDE SEQUENCE [LARGE SCALE GENOMIC DNA]</scope>
    <source>
        <strain evidence="11">WS_11</strain>
    </source>
</reference>
<dbReference type="NCBIfam" id="TIGR00589">
    <property type="entry name" value="ogt"/>
    <property type="match status" value="1"/>
</dbReference>
<dbReference type="GO" id="GO:0005737">
    <property type="term" value="C:cytoplasm"/>
    <property type="evidence" value="ECO:0007669"/>
    <property type="project" value="UniProtKB-SubCell"/>
</dbReference>
<dbReference type="SUPFAM" id="SSF46767">
    <property type="entry name" value="Methylated DNA-protein cysteine methyltransferase, C-terminal domain"/>
    <property type="match status" value="1"/>
</dbReference>
<comment type="catalytic activity">
    <reaction evidence="1 9">
        <text>a 4-O-methyl-thymidine in DNA + L-cysteinyl-[protein] = a thymidine in DNA + S-methyl-L-cysteinyl-[protein]</text>
        <dbReference type="Rhea" id="RHEA:53428"/>
        <dbReference type="Rhea" id="RHEA-COMP:10131"/>
        <dbReference type="Rhea" id="RHEA-COMP:10132"/>
        <dbReference type="Rhea" id="RHEA-COMP:13555"/>
        <dbReference type="Rhea" id="RHEA-COMP:13556"/>
        <dbReference type="ChEBI" id="CHEBI:29950"/>
        <dbReference type="ChEBI" id="CHEBI:82612"/>
        <dbReference type="ChEBI" id="CHEBI:137386"/>
        <dbReference type="ChEBI" id="CHEBI:137387"/>
        <dbReference type="EC" id="2.1.1.63"/>
    </reaction>
</comment>
<protein>
    <recommendedName>
        <fullName evidence="9">Methylated-DNA--protein-cysteine methyltransferase</fullName>
        <ecNumber evidence="9">2.1.1.63</ecNumber>
    </recommendedName>
    <alternativeName>
        <fullName evidence="9">6-O-methylguanine-DNA methyltransferase</fullName>
        <shortName evidence="9">MGMT</shortName>
    </alternativeName>
    <alternativeName>
        <fullName evidence="9">O-6-methylguanine-DNA-alkyltransferase</fullName>
    </alternativeName>
</protein>
<evidence type="ECO:0000256" key="7">
    <source>
        <dbReference type="ARBA" id="ARBA00023204"/>
    </source>
</evidence>
<keyword evidence="4 9" id="KW-0489">Methyltransferase</keyword>
<evidence type="ECO:0000256" key="3">
    <source>
        <dbReference type="ARBA" id="ARBA00022490"/>
    </source>
</evidence>
<organism evidence="11 12">
    <name type="scientific">Eiseniibacteriota bacterium</name>
    <dbReference type="NCBI Taxonomy" id="2212470"/>
    <lineage>
        <taxon>Bacteria</taxon>
        <taxon>Candidatus Eiseniibacteriota</taxon>
    </lineage>
</organism>
<sequence length="160" mass="17412">MDRKSIKRMIAGHAADCPDAKWEASLLELKPITEQLEAYFLGGLREFELPLDPVGSDFQLTVWGALRKIPFGQTRTYGDVAKTVGRPKAPRAIGLANHDNPIAIIIPCHRVIGADGSLTGYGGGMPRKRWLIDHEAKHAKPAGRTGDLFATAGGEKRSSR</sequence>
<dbReference type="InterPro" id="IPR036217">
    <property type="entry name" value="MethylDNA_cys_MeTrfase_DNAb"/>
</dbReference>
<dbReference type="InterPro" id="IPR014048">
    <property type="entry name" value="MethylDNA_cys_MeTrfase_DNA-bd"/>
</dbReference>
<evidence type="ECO:0000313" key="11">
    <source>
        <dbReference type="EMBL" id="TMQ68481.1"/>
    </source>
</evidence>
<dbReference type="FunFam" id="1.10.10.10:FF:000214">
    <property type="entry name" value="Methylated-DNA--protein-cysteine methyltransferase"/>
    <property type="match status" value="1"/>
</dbReference>
<comment type="caution">
    <text evidence="11">The sequence shown here is derived from an EMBL/GenBank/DDBJ whole genome shotgun (WGS) entry which is preliminary data.</text>
</comment>
<keyword evidence="3 9" id="KW-0963">Cytoplasm</keyword>
<comment type="subcellular location">
    <subcellularLocation>
        <location evidence="9">Cytoplasm</location>
    </subcellularLocation>
</comment>
<dbReference type="GO" id="GO:0003908">
    <property type="term" value="F:methylated-DNA-[protein]-cysteine S-methyltransferase activity"/>
    <property type="evidence" value="ECO:0007669"/>
    <property type="project" value="UniProtKB-UniRule"/>
</dbReference>
<dbReference type="SUPFAM" id="SSF53155">
    <property type="entry name" value="Methylated DNA-protein cysteine methyltransferase domain"/>
    <property type="match status" value="1"/>
</dbReference>
<evidence type="ECO:0000256" key="5">
    <source>
        <dbReference type="ARBA" id="ARBA00022679"/>
    </source>
</evidence>
<accession>A0A538TY13</accession>
<dbReference type="EMBL" id="VBPB01000385">
    <property type="protein sequence ID" value="TMQ68481.1"/>
    <property type="molecule type" value="Genomic_DNA"/>
</dbReference>
<keyword evidence="6 9" id="KW-0227">DNA damage</keyword>
<keyword evidence="5 9" id="KW-0808">Transferase</keyword>